<protein>
    <submittedName>
        <fullName evidence="1">Uncharacterized protein</fullName>
    </submittedName>
</protein>
<proteinExistence type="predicted"/>
<dbReference type="AlphaFoldDB" id="A0A2N6D029"/>
<organism evidence="1 2">
    <name type="scientific">Sedimenticola selenatireducens</name>
    <dbReference type="NCBI Taxonomy" id="191960"/>
    <lineage>
        <taxon>Bacteria</taxon>
        <taxon>Pseudomonadati</taxon>
        <taxon>Pseudomonadota</taxon>
        <taxon>Gammaproteobacteria</taxon>
        <taxon>Chromatiales</taxon>
        <taxon>Sedimenticolaceae</taxon>
        <taxon>Sedimenticola</taxon>
    </lineage>
</organism>
<reference evidence="1 2" key="1">
    <citation type="submission" date="2017-11" db="EMBL/GenBank/DDBJ databases">
        <title>Genome-resolved metagenomics identifies genetic mobility, metabolic interactions, and unexpected diversity in perchlorate-reducing communities.</title>
        <authorList>
            <person name="Barnum T.P."/>
            <person name="Figueroa I.A."/>
            <person name="Carlstrom C.I."/>
            <person name="Lucas L.N."/>
            <person name="Engelbrektson A.L."/>
            <person name="Coates J.D."/>
        </authorList>
    </citation>
    <scope>NUCLEOTIDE SEQUENCE [LARGE SCALE GENOMIC DNA]</scope>
    <source>
        <strain evidence="1">BM301</strain>
    </source>
</reference>
<evidence type="ECO:0000313" key="1">
    <source>
        <dbReference type="EMBL" id="PLX63021.1"/>
    </source>
</evidence>
<dbReference type="InterPro" id="IPR011043">
    <property type="entry name" value="Gal_Oxase/kelch_b-propeller"/>
</dbReference>
<dbReference type="InterPro" id="IPR015915">
    <property type="entry name" value="Kelch-typ_b-propeller"/>
</dbReference>
<dbReference type="EMBL" id="PKUN01000002">
    <property type="protein sequence ID" value="PLX63021.1"/>
    <property type="molecule type" value="Genomic_DNA"/>
</dbReference>
<dbReference type="Gene3D" id="2.120.10.80">
    <property type="entry name" value="Kelch-type beta propeller"/>
    <property type="match status" value="1"/>
</dbReference>
<comment type="caution">
    <text evidence="1">The sequence shown here is derived from an EMBL/GenBank/DDBJ whole genome shotgun (WGS) entry which is preliminary data.</text>
</comment>
<sequence length="353" mass="39990">MTVINAVPGGKTNPAFHTLAKGRWIKIHQQGAEDTVKFDRQRHGGSAFDSKRGRLILFGSDTHGTDWSNVIRTFDMGALRWSVFGEIGRPEHYTVSSDGVPIASTGHIQPWAMHTFDAIEYDPIHDRLIVASHPEHLKPGRFGNWLADIWPQIQQHPTWVYDFVSNQWEYDLGKTPSFFPYATAYDSRRGHLLGIRPDGIFQYLQQGGWSKVVKKGPYAYHTNAVYDQKNDAVVIFGNNKNSNDVWIYRPETEQLKRQSTAGIRPPGTQASPLAYHAGVGQVVALVDDPDQDARVAQTWMYDTASDRWERVPEGDFPFRLGMNYNLQYDNLNKLLVLAANAPKEAISVWVLRL</sequence>
<dbReference type="SUPFAM" id="SSF50965">
    <property type="entry name" value="Galactose oxidase, central domain"/>
    <property type="match status" value="1"/>
</dbReference>
<evidence type="ECO:0000313" key="2">
    <source>
        <dbReference type="Proteomes" id="UP000235015"/>
    </source>
</evidence>
<accession>A0A2N6D029</accession>
<name>A0A2N6D029_9GAMM</name>
<dbReference type="Proteomes" id="UP000235015">
    <property type="component" value="Unassembled WGS sequence"/>
</dbReference>
<gene>
    <name evidence="1" type="ORF">C0630_02335</name>
</gene>